<feature type="domain" description="Protein kinase" evidence="6">
    <location>
        <begin position="1"/>
        <end position="307"/>
    </location>
</feature>
<comment type="catalytic activity">
    <reaction evidence="4">
        <text>L-threonyl-[protein] + ATP = O-phospho-L-threonyl-[protein] + ADP + H(+)</text>
        <dbReference type="Rhea" id="RHEA:46608"/>
        <dbReference type="Rhea" id="RHEA-COMP:11060"/>
        <dbReference type="Rhea" id="RHEA-COMP:11605"/>
        <dbReference type="ChEBI" id="CHEBI:15378"/>
        <dbReference type="ChEBI" id="CHEBI:30013"/>
        <dbReference type="ChEBI" id="CHEBI:30616"/>
        <dbReference type="ChEBI" id="CHEBI:61977"/>
        <dbReference type="ChEBI" id="CHEBI:456216"/>
        <dbReference type="EC" id="2.7.11.24"/>
    </reaction>
    <physiologicalReaction direction="left-to-right" evidence="4">
        <dbReference type="Rhea" id="RHEA:46609"/>
    </physiologicalReaction>
</comment>
<dbReference type="PROSITE" id="PS00108">
    <property type="entry name" value="PROTEIN_KINASE_ST"/>
    <property type="match status" value="1"/>
</dbReference>
<evidence type="ECO:0000256" key="1">
    <source>
        <dbReference type="ARBA" id="ARBA00022527"/>
    </source>
</evidence>
<gene>
    <name evidence="7" type="ORF">BU26DRAFT_524862</name>
</gene>
<evidence type="ECO:0000256" key="2">
    <source>
        <dbReference type="ARBA" id="ARBA00022741"/>
    </source>
</evidence>
<dbReference type="Gene3D" id="1.10.510.10">
    <property type="entry name" value="Transferase(Phosphotransferase) domain 1"/>
    <property type="match status" value="1"/>
</dbReference>
<dbReference type="InterPro" id="IPR008271">
    <property type="entry name" value="Ser/Thr_kinase_AS"/>
</dbReference>
<dbReference type="Proteomes" id="UP000800094">
    <property type="component" value="Unassembled WGS sequence"/>
</dbReference>
<proteinExistence type="predicted"/>
<evidence type="ECO:0000256" key="5">
    <source>
        <dbReference type="ARBA" id="ARBA00048130"/>
    </source>
</evidence>
<keyword evidence="7" id="KW-0808">Transferase</keyword>
<reference evidence="7" key="1">
    <citation type="journal article" date="2020" name="Stud. Mycol.">
        <title>101 Dothideomycetes genomes: a test case for predicting lifestyles and emergence of pathogens.</title>
        <authorList>
            <person name="Haridas S."/>
            <person name="Albert R."/>
            <person name="Binder M."/>
            <person name="Bloem J."/>
            <person name="Labutti K."/>
            <person name="Salamov A."/>
            <person name="Andreopoulos B."/>
            <person name="Baker S."/>
            <person name="Barry K."/>
            <person name="Bills G."/>
            <person name="Bluhm B."/>
            <person name="Cannon C."/>
            <person name="Castanera R."/>
            <person name="Culley D."/>
            <person name="Daum C."/>
            <person name="Ezra D."/>
            <person name="Gonzalez J."/>
            <person name="Henrissat B."/>
            <person name="Kuo A."/>
            <person name="Liang C."/>
            <person name="Lipzen A."/>
            <person name="Lutzoni F."/>
            <person name="Magnuson J."/>
            <person name="Mondo S."/>
            <person name="Nolan M."/>
            <person name="Ohm R."/>
            <person name="Pangilinan J."/>
            <person name="Park H.-J."/>
            <person name="Ramirez L."/>
            <person name="Alfaro M."/>
            <person name="Sun H."/>
            <person name="Tritt A."/>
            <person name="Yoshinaga Y."/>
            <person name="Zwiers L.-H."/>
            <person name="Turgeon B."/>
            <person name="Goodwin S."/>
            <person name="Spatafora J."/>
            <person name="Crous P."/>
            <person name="Grigoriev I."/>
        </authorList>
    </citation>
    <scope>NUCLEOTIDE SEQUENCE</scope>
    <source>
        <strain evidence="7">CBS 122368</strain>
    </source>
</reference>
<evidence type="ECO:0000256" key="4">
    <source>
        <dbReference type="ARBA" id="ARBA00047919"/>
    </source>
</evidence>
<name>A0A6A6HU45_9PLEO</name>
<dbReference type="SUPFAM" id="SSF56112">
    <property type="entry name" value="Protein kinase-like (PK-like)"/>
    <property type="match status" value="1"/>
</dbReference>
<evidence type="ECO:0000259" key="6">
    <source>
        <dbReference type="PROSITE" id="PS50011"/>
    </source>
</evidence>
<evidence type="ECO:0000256" key="3">
    <source>
        <dbReference type="ARBA" id="ARBA00022840"/>
    </source>
</evidence>
<dbReference type="EMBL" id="ML987210">
    <property type="protein sequence ID" value="KAF2241695.1"/>
    <property type="molecule type" value="Genomic_DNA"/>
</dbReference>
<dbReference type="InterPro" id="IPR000719">
    <property type="entry name" value="Prot_kinase_dom"/>
</dbReference>
<organism evidence="7 8">
    <name type="scientific">Trematosphaeria pertusa</name>
    <dbReference type="NCBI Taxonomy" id="390896"/>
    <lineage>
        <taxon>Eukaryota</taxon>
        <taxon>Fungi</taxon>
        <taxon>Dikarya</taxon>
        <taxon>Ascomycota</taxon>
        <taxon>Pezizomycotina</taxon>
        <taxon>Dothideomycetes</taxon>
        <taxon>Pleosporomycetidae</taxon>
        <taxon>Pleosporales</taxon>
        <taxon>Massarineae</taxon>
        <taxon>Trematosphaeriaceae</taxon>
        <taxon>Trematosphaeria</taxon>
    </lineage>
</organism>
<dbReference type="PANTHER" id="PTHR24055">
    <property type="entry name" value="MITOGEN-ACTIVATED PROTEIN KINASE"/>
    <property type="match status" value="1"/>
</dbReference>
<keyword evidence="3" id="KW-0067">ATP-binding</keyword>
<dbReference type="GO" id="GO:0004707">
    <property type="term" value="F:MAP kinase activity"/>
    <property type="evidence" value="ECO:0007669"/>
    <property type="project" value="UniProtKB-EC"/>
</dbReference>
<keyword evidence="2" id="KW-0547">Nucleotide-binding</keyword>
<protein>
    <submittedName>
        <fullName evidence="7">Kinase-like protein</fullName>
    </submittedName>
</protein>
<evidence type="ECO:0000313" key="7">
    <source>
        <dbReference type="EMBL" id="KAF2241695.1"/>
    </source>
</evidence>
<evidence type="ECO:0000313" key="8">
    <source>
        <dbReference type="Proteomes" id="UP000800094"/>
    </source>
</evidence>
<dbReference type="Pfam" id="PF00069">
    <property type="entry name" value="Pkinase"/>
    <property type="match status" value="1"/>
</dbReference>
<keyword evidence="7" id="KW-0418">Kinase</keyword>
<dbReference type="GO" id="GO:0005524">
    <property type="term" value="F:ATP binding"/>
    <property type="evidence" value="ECO:0007669"/>
    <property type="project" value="UniProtKB-KW"/>
</dbReference>
<dbReference type="AlphaFoldDB" id="A0A6A6HU45"/>
<dbReference type="PROSITE" id="PS50011">
    <property type="entry name" value="PROTEIN_KINASE_DOM"/>
    <property type="match status" value="1"/>
</dbReference>
<dbReference type="RefSeq" id="XP_033676699.1">
    <property type="nucleotide sequence ID" value="XM_033830371.1"/>
</dbReference>
<keyword evidence="8" id="KW-1185">Reference proteome</keyword>
<accession>A0A6A6HU45</accession>
<dbReference type="SMART" id="SM00220">
    <property type="entry name" value="S_TKc"/>
    <property type="match status" value="1"/>
</dbReference>
<comment type="catalytic activity">
    <reaction evidence="5">
        <text>L-seryl-[protein] + ATP = O-phospho-L-seryl-[protein] + ADP + H(+)</text>
        <dbReference type="Rhea" id="RHEA:17989"/>
        <dbReference type="Rhea" id="RHEA-COMP:9863"/>
        <dbReference type="Rhea" id="RHEA-COMP:11604"/>
        <dbReference type="ChEBI" id="CHEBI:15378"/>
        <dbReference type="ChEBI" id="CHEBI:29999"/>
        <dbReference type="ChEBI" id="CHEBI:30616"/>
        <dbReference type="ChEBI" id="CHEBI:83421"/>
        <dbReference type="ChEBI" id="CHEBI:456216"/>
        <dbReference type="EC" id="2.7.11.24"/>
    </reaction>
    <physiologicalReaction direction="left-to-right" evidence="5">
        <dbReference type="Rhea" id="RHEA:17990"/>
    </physiologicalReaction>
</comment>
<dbReference type="InterPro" id="IPR050117">
    <property type="entry name" value="MAPK"/>
</dbReference>
<dbReference type="GeneID" id="54583701"/>
<dbReference type="OrthoDB" id="5979581at2759"/>
<keyword evidence="1" id="KW-0723">Serine/threonine-protein kinase</keyword>
<dbReference type="InterPro" id="IPR011009">
    <property type="entry name" value="Kinase-like_dom_sf"/>
</dbReference>
<sequence length="314" mass="35621">MTSIFGSGQLLKGKVSAYTIIKQLHQSIWLAVKPSGEPVVIKSVRHFRLQNERDVLKRFQSRAPSLRPLLDEMGDPPDPPALVLKHLDDDLLHASAAKKLTRLEVKYVIRRVLEALSVLHEDGYVHADVKPDNVLVNYGPGNIRFTEAQLADCGSTVPEDSRYAMEGDIIGAPIFRSPEAHLQMRWSTATDIWSLGTTLISLLWGGNWHIFKPDVPADHEHYELKILMKHHQYFGPFPLSYKDISDEDTLSILAHVMKGVPHGMMKPFEYITDREITGEDNAFVLKIMKLDPRDRPSAKDLLQDEWFQVESANQ</sequence>